<dbReference type="SUPFAM" id="SSF57884">
    <property type="entry name" value="Ada DNA repair protein, N-terminal domain (N-Ada 10)"/>
    <property type="match status" value="1"/>
</dbReference>
<dbReference type="EMBL" id="JARPMG010000012">
    <property type="protein sequence ID" value="KAJ8097091.1"/>
    <property type="molecule type" value="Genomic_DNA"/>
</dbReference>
<keyword evidence="5" id="KW-0804">Transcription</keyword>
<evidence type="ECO:0000256" key="2">
    <source>
        <dbReference type="ARBA" id="ARBA00022603"/>
    </source>
</evidence>
<evidence type="ECO:0000256" key="1">
    <source>
        <dbReference type="ARBA" id="ARBA00001947"/>
    </source>
</evidence>
<dbReference type="InterPro" id="IPR009057">
    <property type="entry name" value="Homeodomain-like_sf"/>
</dbReference>
<evidence type="ECO:0000256" key="5">
    <source>
        <dbReference type="ARBA" id="ARBA00023163"/>
    </source>
</evidence>
<organism evidence="8 9">
    <name type="scientific">Lipomyces tetrasporus</name>
    <dbReference type="NCBI Taxonomy" id="54092"/>
    <lineage>
        <taxon>Eukaryota</taxon>
        <taxon>Fungi</taxon>
        <taxon>Dikarya</taxon>
        <taxon>Ascomycota</taxon>
        <taxon>Saccharomycotina</taxon>
        <taxon>Lipomycetes</taxon>
        <taxon>Lipomycetales</taxon>
        <taxon>Lipomycetaceae</taxon>
        <taxon>Lipomyces</taxon>
    </lineage>
</organism>
<evidence type="ECO:0000256" key="6">
    <source>
        <dbReference type="SAM" id="MobiDB-lite"/>
    </source>
</evidence>
<feature type="domain" description="HTH araC/xylS-type" evidence="7">
    <location>
        <begin position="81"/>
        <end position="138"/>
    </location>
</feature>
<dbReference type="Gene3D" id="1.10.10.60">
    <property type="entry name" value="Homeodomain-like"/>
    <property type="match status" value="1"/>
</dbReference>
<evidence type="ECO:0000259" key="7">
    <source>
        <dbReference type="PROSITE" id="PS01124"/>
    </source>
</evidence>
<keyword evidence="9" id="KW-1185">Reference proteome</keyword>
<gene>
    <name evidence="8" type="ORF">POJ06DRAFT_262486</name>
</gene>
<proteinExistence type="predicted"/>
<dbReference type="Gene3D" id="3.40.10.10">
    <property type="entry name" value="DNA Methylphosphotriester Repair Domain"/>
    <property type="match status" value="1"/>
</dbReference>
<dbReference type="GO" id="GO:0003700">
    <property type="term" value="F:DNA-binding transcription factor activity"/>
    <property type="evidence" value="ECO:0007669"/>
    <property type="project" value="InterPro"/>
</dbReference>
<evidence type="ECO:0000313" key="8">
    <source>
        <dbReference type="EMBL" id="KAJ8097091.1"/>
    </source>
</evidence>
<dbReference type="RefSeq" id="XP_056040541.1">
    <property type="nucleotide sequence ID" value="XM_056188752.1"/>
</dbReference>
<keyword evidence="2" id="KW-0489">Methyltransferase</keyword>
<evidence type="ECO:0000256" key="4">
    <source>
        <dbReference type="ARBA" id="ARBA00023159"/>
    </source>
</evidence>
<dbReference type="InterPro" id="IPR004026">
    <property type="entry name" value="Ada_DNA_repair_Zn-bd"/>
</dbReference>
<evidence type="ECO:0000313" key="9">
    <source>
        <dbReference type="Proteomes" id="UP001217417"/>
    </source>
</evidence>
<dbReference type="GO" id="GO:0008270">
    <property type="term" value="F:zinc ion binding"/>
    <property type="evidence" value="ECO:0007669"/>
    <property type="project" value="InterPro"/>
</dbReference>
<dbReference type="GeneID" id="80883918"/>
<sequence length="292" mass="32127">MSFLTASSRWVAVIKRDASAEGHFVYCVKSTGIYCRPNCGARLARKANVEFHSSPADAAAAGYRPCKRCKPDLNEGYDVRTRVVERVCERIRNVGGDIKLWELADEMGWTPSYLHRVFKRKMGVTPKRYADRLKGDEAHCFNGGEIDLGKPQNRGKGGSAHYDSGSSDLTISAKPLCDGLATTVGPEHDCETNSSQNIPPITGEHPRLTVAVNFVDFDTFLDQPHTGLPSDSIDGVEIDSLFDEKWPSISDTERAEENSAATGVDLGSLETSLYPFNWMFPASPGVYLNLME</sequence>
<dbReference type="GO" id="GO:0006281">
    <property type="term" value="P:DNA repair"/>
    <property type="evidence" value="ECO:0007669"/>
    <property type="project" value="InterPro"/>
</dbReference>
<dbReference type="GO" id="GO:0032259">
    <property type="term" value="P:methylation"/>
    <property type="evidence" value="ECO:0007669"/>
    <property type="project" value="UniProtKB-KW"/>
</dbReference>
<keyword evidence="2" id="KW-0808">Transferase</keyword>
<dbReference type="GO" id="GO:0008168">
    <property type="term" value="F:methyltransferase activity"/>
    <property type="evidence" value="ECO:0007669"/>
    <property type="project" value="UniProtKB-KW"/>
</dbReference>
<dbReference type="PROSITE" id="PS01124">
    <property type="entry name" value="HTH_ARAC_FAMILY_2"/>
    <property type="match status" value="1"/>
</dbReference>
<dbReference type="GO" id="GO:0043565">
    <property type="term" value="F:sequence-specific DNA binding"/>
    <property type="evidence" value="ECO:0007669"/>
    <property type="project" value="InterPro"/>
</dbReference>
<protein>
    <recommendedName>
        <fullName evidence="7">HTH araC/xylS-type domain-containing protein</fullName>
    </recommendedName>
</protein>
<keyword evidence="3" id="KW-0805">Transcription regulation</keyword>
<comment type="caution">
    <text evidence="8">The sequence shown here is derived from an EMBL/GenBank/DDBJ whole genome shotgun (WGS) entry which is preliminary data.</text>
</comment>
<dbReference type="InterPro" id="IPR018060">
    <property type="entry name" value="HTH_AraC"/>
</dbReference>
<dbReference type="SUPFAM" id="SSF46689">
    <property type="entry name" value="Homeodomain-like"/>
    <property type="match status" value="1"/>
</dbReference>
<dbReference type="AlphaFoldDB" id="A0AAD7VPR3"/>
<accession>A0AAD7VPR3</accession>
<comment type="cofactor">
    <cofactor evidence="1">
        <name>Zn(2+)</name>
        <dbReference type="ChEBI" id="CHEBI:29105"/>
    </cofactor>
</comment>
<dbReference type="Proteomes" id="UP001217417">
    <property type="component" value="Unassembled WGS sequence"/>
</dbReference>
<reference evidence="8" key="1">
    <citation type="submission" date="2023-03" db="EMBL/GenBank/DDBJ databases">
        <title>Near-Complete genome sequence of Lipomyces tetrasporous NRRL Y-64009, an oleaginous yeast capable of growing on lignocellulosic hydrolysates.</title>
        <authorList>
            <consortium name="Lawrence Berkeley National Laboratory"/>
            <person name="Jagtap S.S."/>
            <person name="Liu J.-J."/>
            <person name="Walukiewicz H.E."/>
            <person name="Pangilinan J."/>
            <person name="Lipzen A."/>
            <person name="Ahrendt S."/>
            <person name="Koriabine M."/>
            <person name="Cobaugh K."/>
            <person name="Salamov A."/>
            <person name="Yoshinaga Y."/>
            <person name="Ng V."/>
            <person name="Daum C."/>
            <person name="Grigoriev I.V."/>
            <person name="Slininger P.J."/>
            <person name="Dien B.S."/>
            <person name="Jin Y.-S."/>
            <person name="Rao C.V."/>
        </authorList>
    </citation>
    <scope>NUCLEOTIDE SEQUENCE</scope>
    <source>
        <strain evidence="8">NRRL Y-64009</strain>
    </source>
</reference>
<evidence type="ECO:0000256" key="3">
    <source>
        <dbReference type="ARBA" id="ARBA00023015"/>
    </source>
</evidence>
<name>A0AAD7VPR3_9ASCO</name>
<dbReference type="InterPro" id="IPR035451">
    <property type="entry name" value="Ada-like_dom_sf"/>
</dbReference>
<feature type="region of interest" description="Disordered" evidence="6">
    <location>
        <begin position="144"/>
        <end position="164"/>
    </location>
</feature>
<dbReference type="Pfam" id="PF02805">
    <property type="entry name" value="Ada_Zn_binding"/>
    <property type="match status" value="1"/>
</dbReference>
<keyword evidence="4" id="KW-0010">Activator</keyword>